<dbReference type="EMBL" id="AUWU02000025">
    <property type="protein sequence ID" value="KAH0569341.1"/>
    <property type="molecule type" value="Genomic_DNA"/>
</dbReference>
<keyword evidence="4" id="KW-1185">Reference proteome</keyword>
<dbReference type="AlphaFoldDB" id="V6LCU6"/>
<dbReference type="EMBL" id="KI546165">
    <property type="protein sequence ID" value="EST42305.1"/>
    <property type="molecule type" value="Genomic_DNA"/>
</dbReference>
<protein>
    <submittedName>
        <fullName evidence="1">Uncharacterized protein</fullName>
    </submittedName>
</protein>
<organism evidence="1">
    <name type="scientific">Spironucleus salmonicida</name>
    <dbReference type="NCBI Taxonomy" id="348837"/>
    <lineage>
        <taxon>Eukaryota</taxon>
        <taxon>Metamonada</taxon>
        <taxon>Diplomonadida</taxon>
        <taxon>Hexamitidae</taxon>
        <taxon>Hexamitinae</taxon>
        <taxon>Spironucleus</taxon>
    </lineage>
</organism>
<evidence type="ECO:0000313" key="4">
    <source>
        <dbReference type="Proteomes" id="UP000018208"/>
    </source>
</evidence>
<accession>V6LCU6</accession>
<dbReference type="Proteomes" id="UP000018208">
    <property type="component" value="Unassembled WGS sequence"/>
</dbReference>
<gene>
    <name evidence="1" type="ORF">SS50377_18174</name>
    <name evidence="3" type="ORF">SS50377_22794</name>
    <name evidence="2" type="ORF">SS50377_28786</name>
</gene>
<sequence>MKKHNSFKNHATTTLTVYIIQLQTSIEAQINRMIRLEENCGRLDLQLGEIFRKQAMARGSVE</sequence>
<reference evidence="2" key="2">
    <citation type="submission" date="2020-12" db="EMBL/GenBank/DDBJ databases">
        <title>New Spironucleus salmonicida genome in near-complete chromosomes.</title>
        <authorList>
            <person name="Xu F."/>
            <person name="Kurt Z."/>
            <person name="Jimenez-Gonzalez A."/>
            <person name="Astvaldsson A."/>
            <person name="Andersson J.O."/>
            <person name="Svard S.G."/>
        </authorList>
    </citation>
    <scope>NUCLEOTIDE SEQUENCE</scope>
    <source>
        <strain evidence="2">ATCC 50377</strain>
    </source>
</reference>
<evidence type="ECO:0000313" key="1">
    <source>
        <dbReference type="EMBL" id="EST42305.1"/>
    </source>
</evidence>
<name>V6LCU6_9EUKA</name>
<evidence type="ECO:0000313" key="2">
    <source>
        <dbReference type="EMBL" id="KAH0569341.1"/>
    </source>
</evidence>
<proteinExistence type="predicted"/>
<dbReference type="VEuPathDB" id="GiardiaDB:SS50377_28786"/>
<evidence type="ECO:0000313" key="3">
    <source>
        <dbReference type="EMBL" id="KAH0575167.1"/>
    </source>
</evidence>
<dbReference type="EMBL" id="AUWU02000003">
    <property type="protein sequence ID" value="KAH0575167.1"/>
    <property type="molecule type" value="Genomic_DNA"/>
</dbReference>
<reference evidence="1 2" key="1">
    <citation type="journal article" date="2014" name="PLoS Genet.">
        <title>The Genome of Spironucleus salmonicida Highlights a Fish Pathogen Adapted to Fluctuating Environments.</title>
        <authorList>
            <person name="Xu F."/>
            <person name="Jerlstrom-Hultqvist J."/>
            <person name="Einarsson E."/>
            <person name="Astvaldsson A."/>
            <person name="Svard S.G."/>
            <person name="Andersson J.O."/>
        </authorList>
    </citation>
    <scope>NUCLEOTIDE SEQUENCE</scope>
    <source>
        <strain evidence="2">ATCC 50377</strain>
    </source>
</reference>
<dbReference type="VEuPathDB" id="GiardiaDB:SS50377_22794"/>